<dbReference type="RefSeq" id="WP_263594399.1">
    <property type="nucleotide sequence ID" value="NZ_CP107020.1"/>
</dbReference>
<evidence type="ECO:0000313" key="2">
    <source>
        <dbReference type="EMBL" id="UYG17190.1"/>
    </source>
</evidence>
<dbReference type="PANTHER" id="PTHR43649:SF14">
    <property type="entry name" value="BLR3389 PROTEIN"/>
    <property type="match status" value="1"/>
</dbReference>
<dbReference type="Gene3D" id="3.40.190.10">
    <property type="entry name" value="Periplasmic binding protein-like II"/>
    <property type="match status" value="1"/>
</dbReference>
<dbReference type="PANTHER" id="PTHR43649">
    <property type="entry name" value="ARABINOSE-BINDING PROTEIN-RELATED"/>
    <property type="match status" value="1"/>
</dbReference>
<sequence length="455" mass="48534">MTRRRTFPPSAPPGGLPVLGPSASRLVSRRTLLGLAATGAAATALAGCGSSSGRGASTVSVWDLFSGADGANMRGMIADVEKAVPGLHVDATTLAWGNPYYTKLAMASSSQAPPDTAIMHVSRMPGYAPGGLLQPYDLDLLADVGITSDDFTEALWTSCTYDDHLFALPLDTHPFIAFFNRDIAEKARVLAPDGTIAINSPEAMKEVGTKLAEVTGNQGIAFGFLLDTAQAWRLFWGLFHQTGGQYEIEVGKKAALDIDGAAAVIDAVHSWMDGTCMAPDADYGGALSSFNAGRTGMILSGEWELGGFKDAVPALDAMPMPTMFGTPANYADSHTYVLPTQRSTSDEHRRAIYEFLAAMLHEGGQWGTAGHIPAYLPSQETETYKDLQPQNHYADAAETVVFDPPVWFAGAGTDFQNRMCQQLIEGFRGNVEPQRCAQNLVDVLDDFLTSPDPTA</sequence>
<feature type="region of interest" description="Disordered" evidence="1">
    <location>
        <begin position="1"/>
        <end position="21"/>
    </location>
</feature>
<gene>
    <name evidence="2" type="ORF">BRM3_01775</name>
</gene>
<protein>
    <submittedName>
        <fullName evidence="2">Extracellular solute-binding protein</fullName>
    </submittedName>
</protein>
<dbReference type="PROSITE" id="PS51318">
    <property type="entry name" value="TAT"/>
    <property type="match status" value="1"/>
</dbReference>
<dbReference type="Pfam" id="PF01547">
    <property type="entry name" value="SBP_bac_1"/>
    <property type="match status" value="1"/>
</dbReference>
<dbReference type="EMBL" id="CP107020">
    <property type="protein sequence ID" value="UYG17190.1"/>
    <property type="molecule type" value="Genomic_DNA"/>
</dbReference>
<reference evidence="2" key="1">
    <citation type="submission" date="2022-10" db="EMBL/GenBank/DDBJ databases">
        <title>Whole-Genome Sequencing of Brachybacterium huguangmaarense BRM-3, Isolated from Betula schmidtii.</title>
        <authorList>
            <person name="Haam D."/>
        </authorList>
    </citation>
    <scope>NUCLEOTIDE SEQUENCE</scope>
    <source>
        <strain evidence="2">BRM-3</strain>
    </source>
</reference>
<accession>A0ABY6G292</accession>
<name>A0ABY6G292_9MICO</name>
<dbReference type="Proteomes" id="UP001164305">
    <property type="component" value="Chromosome"/>
</dbReference>
<proteinExistence type="predicted"/>
<evidence type="ECO:0000313" key="3">
    <source>
        <dbReference type="Proteomes" id="UP001164305"/>
    </source>
</evidence>
<dbReference type="InterPro" id="IPR006059">
    <property type="entry name" value="SBP"/>
</dbReference>
<evidence type="ECO:0000256" key="1">
    <source>
        <dbReference type="SAM" id="MobiDB-lite"/>
    </source>
</evidence>
<dbReference type="InterPro" id="IPR050490">
    <property type="entry name" value="Bact_solute-bd_prot1"/>
</dbReference>
<organism evidence="2 3">
    <name type="scientific">Brachybacterium huguangmaarense</name>
    <dbReference type="NCBI Taxonomy" id="1652028"/>
    <lineage>
        <taxon>Bacteria</taxon>
        <taxon>Bacillati</taxon>
        <taxon>Actinomycetota</taxon>
        <taxon>Actinomycetes</taxon>
        <taxon>Micrococcales</taxon>
        <taxon>Dermabacteraceae</taxon>
        <taxon>Brachybacterium</taxon>
    </lineage>
</organism>
<dbReference type="InterPro" id="IPR006311">
    <property type="entry name" value="TAT_signal"/>
</dbReference>
<keyword evidence="3" id="KW-1185">Reference proteome</keyword>
<dbReference type="SUPFAM" id="SSF53850">
    <property type="entry name" value="Periplasmic binding protein-like II"/>
    <property type="match status" value="1"/>
</dbReference>